<proteinExistence type="predicted"/>
<keyword evidence="1" id="KW-0732">Signal</keyword>
<sequence length="147" mass="15918">MIAQVVALLEQLFAITAAEGLLSSVRSFVTCEGCRVKAGVRAETAPVSGQSSRSPRPSNGRHVRSDLRRGVALAVLMARCFLFDDRVRSGPIWRRFCGSRSDDRGGTAVCLPTAVHLRLPPLEPRHLAGNASRAMAVRAFPLAFESF</sequence>
<evidence type="ECO:0000256" key="1">
    <source>
        <dbReference type="SAM" id="SignalP"/>
    </source>
</evidence>
<dbReference type="AlphaFoldDB" id="A0A6B0UUK2"/>
<feature type="chain" id="PRO_5025467145" evidence="1">
    <location>
        <begin position="19"/>
        <end position="147"/>
    </location>
</feature>
<feature type="signal peptide" evidence="1">
    <location>
        <begin position="1"/>
        <end position="18"/>
    </location>
</feature>
<dbReference type="EMBL" id="GIFC01011427">
    <property type="protein sequence ID" value="MXU93510.1"/>
    <property type="molecule type" value="Transcribed_RNA"/>
</dbReference>
<organism evidence="2">
    <name type="scientific">Ixodes ricinus</name>
    <name type="common">Common tick</name>
    <name type="synonym">Acarus ricinus</name>
    <dbReference type="NCBI Taxonomy" id="34613"/>
    <lineage>
        <taxon>Eukaryota</taxon>
        <taxon>Metazoa</taxon>
        <taxon>Ecdysozoa</taxon>
        <taxon>Arthropoda</taxon>
        <taxon>Chelicerata</taxon>
        <taxon>Arachnida</taxon>
        <taxon>Acari</taxon>
        <taxon>Parasitiformes</taxon>
        <taxon>Ixodida</taxon>
        <taxon>Ixodoidea</taxon>
        <taxon>Ixodidae</taxon>
        <taxon>Ixodinae</taxon>
        <taxon>Ixodes</taxon>
    </lineage>
</organism>
<reference evidence="2" key="1">
    <citation type="submission" date="2019-12" db="EMBL/GenBank/DDBJ databases">
        <title>An insight into the sialome of adult female Ixodes ricinus ticks feeding for 6 days.</title>
        <authorList>
            <person name="Perner J."/>
            <person name="Ribeiro J.M.C."/>
        </authorList>
    </citation>
    <scope>NUCLEOTIDE SEQUENCE</scope>
    <source>
        <strain evidence="2">Semi-engorged</strain>
        <tissue evidence="2">Salivary glands</tissue>
    </source>
</reference>
<accession>A0A6B0UUK2</accession>
<name>A0A6B0UUK2_IXORI</name>
<protein>
    <submittedName>
        <fullName evidence="2">Putative secreted protein</fullName>
    </submittedName>
</protein>
<evidence type="ECO:0000313" key="2">
    <source>
        <dbReference type="EMBL" id="MXU93510.1"/>
    </source>
</evidence>